<comment type="caution">
    <text evidence="1">The sequence shown here is derived from an EMBL/GenBank/DDBJ whole genome shotgun (WGS) entry which is preliminary data.</text>
</comment>
<sequence>MANVPESNYALNRELYGKDIDIENKETITKPTINGYIVWVMKIWKNSEYHDESLIEAFQEDFAGWTSAIFDVADRLLLRDLRDYLRHNGVLIENRPGVKYAKQLENVLTQDIEHVWTEQEIEYVTKRGHFNSRFNPQNKYSSISQTSKSDKLAESKCLEEKQSPVQESLINAPQYLKEEKLKDPDLNTENDYYKSRRPAIGTAVRNKNLSSVFMTSNDYNNSTDDQIYNNSDNEDNQQIFRYDQYYNDRKFYRGKGGQQGNTRGIYRQRYRGYRANNSPPSFRGPKKCWICKKEGCHSTKHTQEERNMHFNEFRQHIQQTQSRPTYIEEYQHFLIDYEGVQDSLGNNGKEIDALFASLDIENIDHSNNLMEQTQQFFAEL</sequence>
<keyword evidence="2" id="KW-1185">Reference proteome</keyword>
<dbReference type="Proteomes" id="UP000286134">
    <property type="component" value="Unassembled WGS sequence"/>
</dbReference>
<dbReference type="OrthoDB" id="4368291at2759"/>
<reference evidence="1 2" key="1">
    <citation type="journal article" date="2018" name="BMC Genomics">
        <title>Comparative genome analyses reveal sequence features reflecting distinct modes of host-adaptation between dicot and monocot powdery mildew.</title>
        <authorList>
            <person name="Wu Y."/>
            <person name="Ma X."/>
            <person name="Pan Z."/>
            <person name="Kale S.D."/>
            <person name="Song Y."/>
            <person name="King H."/>
            <person name="Zhang Q."/>
            <person name="Presley C."/>
            <person name="Deng X."/>
            <person name="Wei C.I."/>
            <person name="Xiao S."/>
        </authorList>
    </citation>
    <scope>NUCLEOTIDE SEQUENCE [LARGE SCALE GENOMIC DNA]</scope>
    <source>
        <strain evidence="1">UMSG2</strain>
    </source>
</reference>
<gene>
    <name evidence="1" type="ORF">OnM2_057062</name>
</gene>
<evidence type="ECO:0000313" key="2">
    <source>
        <dbReference type="Proteomes" id="UP000286134"/>
    </source>
</evidence>
<protein>
    <submittedName>
        <fullName evidence="1">Uncharacterized protein</fullName>
    </submittedName>
</protein>
<organism evidence="1 2">
    <name type="scientific">Erysiphe neolycopersici</name>
    <dbReference type="NCBI Taxonomy" id="212602"/>
    <lineage>
        <taxon>Eukaryota</taxon>
        <taxon>Fungi</taxon>
        <taxon>Dikarya</taxon>
        <taxon>Ascomycota</taxon>
        <taxon>Pezizomycotina</taxon>
        <taxon>Leotiomycetes</taxon>
        <taxon>Erysiphales</taxon>
        <taxon>Erysiphaceae</taxon>
        <taxon>Erysiphe</taxon>
    </lineage>
</organism>
<proteinExistence type="predicted"/>
<name>A0A420HQW7_9PEZI</name>
<dbReference type="EMBL" id="MCFK01005725">
    <property type="protein sequence ID" value="RKF59797.1"/>
    <property type="molecule type" value="Genomic_DNA"/>
</dbReference>
<feature type="non-terminal residue" evidence="1">
    <location>
        <position position="380"/>
    </location>
</feature>
<evidence type="ECO:0000313" key="1">
    <source>
        <dbReference type="EMBL" id="RKF59797.1"/>
    </source>
</evidence>
<dbReference type="AlphaFoldDB" id="A0A420HQW7"/>
<accession>A0A420HQW7</accession>